<evidence type="ECO:0000256" key="5">
    <source>
        <dbReference type="SAM" id="Phobius"/>
    </source>
</evidence>
<accession>A0A814BF49</accession>
<feature type="domain" description="GST C-terminal" evidence="7">
    <location>
        <begin position="81"/>
        <end position="205"/>
    </location>
</feature>
<dbReference type="SFLD" id="SFLDG01205">
    <property type="entry name" value="AMPS.1"/>
    <property type="match status" value="1"/>
</dbReference>
<dbReference type="Pfam" id="PF14497">
    <property type="entry name" value="GST_C_3"/>
    <property type="match status" value="1"/>
</dbReference>
<evidence type="ECO:0000259" key="6">
    <source>
        <dbReference type="PROSITE" id="PS50404"/>
    </source>
</evidence>
<comment type="caution">
    <text evidence="8">The sequence shown here is derived from an EMBL/GenBank/DDBJ whole genome shotgun (WGS) entry which is preliminary data.</text>
</comment>
<dbReference type="GO" id="GO:0004364">
    <property type="term" value="F:glutathione transferase activity"/>
    <property type="evidence" value="ECO:0007669"/>
    <property type="project" value="UniProtKB-EC"/>
</dbReference>
<dbReference type="PANTHER" id="PTHR11571:SF224">
    <property type="entry name" value="HEMATOPOIETIC PROSTAGLANDIN D SYNTHASE"/>
    <property type="match status" value="1"/>
</dbReference>
<dbReference type="InterPro" id="IPR004046">
    <property type="entry name" value="GST_C"/>
</dbReference>
<dbReference type="InterPro" id="IPR010987">
    <property type="entry name" value="Glutathione-S-Trfase_C-like"/>
</dbReference>
<dbReference type="CDD" id="cd03192">
    <property type="entry name" value="GST_C_Sigma_like"/>
    <property type="match status" value="1"/>
</dbReference>
<dbReference type="SFLD" id="SFLDS00019">
    <property type="entry name" value="Glutathione_Transferase_(cytos"/>
    <property type="match status" value="1"/>
</dbReference>
<dbReference type="PROSITE" id="PS50404">
    <property type="entry name" value="GST_NTER"/>
    <property type="match status" value="1"/>
</dbReference>
<dbReference type="EMBL" id="CAJNOO010000384">
    <property type="protein sequence ID" value="CAF0927038.1"/>
    <property type="molecule type" value="Genomic_DNA"/>
</dbReference>
<dbReference type="PANTHER" id="PTHR11571">
    <property type="entry name" value="GLUTATHIONE S-TRANSFERASE"/>
    <property type="match status" value="1"/>
</dbReference>
<dbReference type="InterPro" id="IPR036249">
    <property type="entry name" value="Thioredoxin-like_sf"/>
</dbReference>
<gene>
    <name evidence="8" type="ORF">RFH988_LOCUS10325</name>
</gene>
<evidence type="ECO:0000256" key="3">
    <source>
        <dbReference type="ARBA" id="ARBA00047960"/>
    </source>
</evidence>
<dbReference type="Pfam" id="PF02798">
    <property type="entry name" value="GST_N"/>
    <property type="match status" value="1"/>
</dbReference>
<dbReference type="FunFam" id="3.40.30.10:FF:000035">
    <property type="entry name" value="hematopoietic prostaglandin D synthase"/>
    <property type="match status" value="1"/>
</dbReference>
<dbReference type="OrthoDB" id="414243at2759"/>
<evidence type="ECO:0000313" key="9">
    <source>
        <dbReference type="Proteomes" id="UP000663882"/>
    </source>
</evidence>
<dbReference type="Gene3D" id="1.20.1050.10">
    <property type="match status" value="1"/>
</dbReference>
<feature type="domain" description="GST N-terminal" evidence="6">
    <location>
        <begin position="2"/>
        <end position="79"/>
    </location>
</feature>
<dbReference type="CDD" id="cd03039">
    <property type="entry name" value="GST_N_Sigma_like"/>
    <property type="match status" value="1"/>
</dbReference>
<dbReference type="SUPFAM" id="SSF52833">
    <property type="entry name" value="Thioredoxin-like"/>
    <property type="match status" value="1"/>
</dbReference>
<evidence type="ECO:0000256" key="4">
    <source>
        <dbReference type="ARBA" id="ARBA00049616"/>
    </source>
</evidence>
<dbReference type="InterPro" id="IPR050213">
    <property type="entry name" value="GST_superfamily"/>
</dbReference>
<feature type="transmembrane region" description="Helical" evidence="5">
    <location>
        <begin position="210"/>
        <end position="229"/>
    </location>
</feature>
<keyword evidence="2" id="KW-0808">Transferase</keyword>
<dbReference type="GO" id="GO:0006749">
    <property type="term" value="P:glutathione metabolic process"/>
    <property type="evidence" value="ECO:0007669"/>
    <property type="project" value="TreeGrafter"/>
</dbReference>
<dbReference type="SFLD" id="SFLDG00363">
    <property type="entry name" value="AMPS_(cytGST):_Alpha-__Mu-__Pi"/>
    <property type="match status" value="1"/>
</dbReference>
<dbReference type="SUPFAM" id="SSF47616">
    <property type="entry name" value="GST C-terminal domain-like"/>
    <property type="match status" value="1"/>
</dbReference>
<evidence type="ECO:0000256" key="1">
    <source>
        <dbReference type="ARBA" id="ARBA00012452"/>
    </source>
</evidence>
<sequence>MSTYKLIYFNGRGRAEVSRLIFAAAGQKYDDVRYERNEWPAHKSEMPLGQMPVLEVDGTKLPQSLTIARFLAKQFQLAGKDNLEQAKVDAVADTLSDLVSKYGPIRFEQDATKKEELTKKFLAEELPKHLQNLETLGKLYGNGGPFFVGNYLTWADLYFYDILETLLYANENCLNNYAWLKQNRAEVEKQPKVAEYLKNRPKTEFERTKLTNIYTLAFFCNSFFFSHIFKYMI</sequence>
<comment type="function">
    <text evidence="4">S-crystallins are structural components of squids and octopi eye lens. Contains relatively little if any GST activity.</text>
</comment>
<evidence type="ECO:0000313" key="8">
    <source>
        <dbReference type="EMBL" id="CAF0927038.1"/>
    </source>
</evidence>
<proteinExistence type="predicted"/>
<keyword evidence="5" id="KW-0812">Transmembrane</keyword>
<evidence type="ECO:0000259" key="7">
    <source>
        <dbReference type="PROSITE" id="PS50405"/>
    </source>
</evidence>
<dbReference type="InterPro" id="IPR036282">
    <property type="entry name" value="Glutathione-S-Trfase_C_sf"/>
</dbReference>
<dbReference type="AlphaFoldDB" id="A0A814BF49"/>
<reference evidence="8" key="1">
    <citation type="submission" date="2021-02" db="EMBL/GenBank/DDBJ databases">
        <authorList>
            <person name="Nowell W R."/>
        </authorList>
    </citation>
    <scope>NUCLEOTIDE SEQUENCE</scope>
</reference>
<dbReference type="FunFam" id="1.20.1050.10:FF:000030">
    <property type="entry name" value="Glutathione S-transferase S1"/>
    <property type="match status" value="1"/>
</dbReference>
<organism evidence="8 9">
    <name type="scientific">Rotaria sordida</name>
    <dbReference type="NCBI Taxonomy" id="392033"/>
    <lineage>
        <taxon>Eukaryota</taxon>
        <taxon>Metazoa</taxon>
        <taxon>Spiralia</taxon>
        <taxon>Gnathifera</taxon>
        <taxon>Rotifera</taxon>
        <taxon>Eurotatoria</taxon>
        <taxon>Bdelloidea</taxon>
        <taxon>Philodinida</taxon>
        <taxon>Philodinidae</taxon>
        <taxon>Rotaria</taxon>
    </lineage>
</organism>
<comment type="catalytic activity">
    <reaction evidence="3">
        <text>RX + glutathione = an S-substituted glutathione + a halide anion + H(+)</text>
        <dbReference type="Rhea" id="RHEA:16437"/>
        <dbReference type="ChEBI" id="CHEBI:15378"/>
        <dbReference type="ChEBI" id="CHEBI:16042"/>
        <dbReference type="ChEBI" id="CHEBI:17792"/>
        <dbReference type="ChEBI" id="CHEBI:57925"/>
        <dbReference type="ChEBI" id="CHEBI:90779"/>
        <dbReference type="EC" id="2.5.1.18"/>
    </reaction>
</comment>
<name>A0A814BF49_9BILA</name>
<dbReference type="InterPro" id="IPR040079">
    <property type="entry name" value="Glutathione_S-Trfase"/>
</dbReference>
<keyword evidence="5" id="KW-1133">Transmembrane helix</keyword>
<dbReference type="Proteomes" id="UP000663882">
    <property type="component" value="Unassembled WGS sequence"/>
</dbReference>
<protein>
    <recommendedName>
        <fullName evidence="1">glutathione transferase</fullName>
        <ecNumber evidence="1">2.5.1.18</ecNumber>
    </recommendedName>
</protein>
<evidence type="ECO:0000256" key="2">
    <source>
        <dbReference type="ARBA" id="ARBA00022679"/>
    </source>
</evidence>
<keyword evidence="5" id="KW-0472">Membrane</keyword>
<dbReference type="InterPro" id="IPR004045">
    <property type="entry name" value="Glutathione_S-Trfase_N"/>
</dbReference>
<dbReference type="PROSITE" id="PS50405">
    <property type="entry name" value="GST_CTER"/>
    <property type="match status" value="1"/>
</dbReference>
<dbReference type="Gene3D" id="3.40.30.10">
    <property type="entry name" value="Glutaredoxin"/>
    <property type="match status" value="1"/>
</dbReference>
<dbReference type="EC" id="2.5.1.18" evidence="1"/>